<keyword evidence="1" id="KW-0479">Metal-binding</keyword>
<sequence length="213" mass="23446">MANHIPQNSSAIDERSDLLATLSTTLHQDIDYAFCSRANILRGPGLGVLNPADLGNYDPTSRPQLQQCVQQEAGLGTLEHSFLPIVSNPPQQVPNVRCAHPDLAPFPEIFEPIGHAEAVIMELPDGRFYCSALGCLAIYLRAGDCRRHLKKHNGPFFPCTQPGCNMEFYRADKLRSHLKQGHNLVVAAPRRGRQTANRSTARPTGINRPGGYQ</sequence>
<dbReference type="EMBL" id="SWKU01000025">
    <property type="protein sequence ID" value="KAF2996929.1"/>
    <property type="molecule type" value="Genomic_DNA"/>
</dbReference>
<evidence type="ECO:0000256" key="2">
    <source>
        <dbReference type="SAM" id="MobiDB-lite"/>
    </source>
</evidence>
<keyword evidence="1" id="KW-0863">Zinc-finger</keyword>
<dbReference type="Gene3D" id="3.30.160.60">
    <property type="entry name" value="Classic Zinc Finger"/>
    <property type="match status" value="1"/>
</dbReference>
<dbReference type="PROSITE" id="PS50157">
    <property type="entry name" value="ZINC_FINGER_C2H2_2"/>
    <property type="match status" value="1"/>
</dbReference>
<dbReference type="PROSITE" id="PS00028">
    <property type="entry name" value="ZINC_FINGER_C2H2_1"/>
    <property type="match status" value="1"/>
</dbReference>
<gene>
    <name evidence="4" type="ORF">E8E13_006350</name>
</gene>
<dbReference type="SMART" id="SM00355">
    <property type="entry name" value="ZnF_C2H2"/>
    <property type="match status" value="2"/>
</dbReference>
<evidence type="ECO:0000313" key="5">
    <source>
        <dbReference type="Proteomes" id="UP000801428"/>
    </source>
</evidence>
<organism evidence="4 5">
    <name type="scientific">Curvularia kusanoi</name>
    <name type="common">Cochliobolus kusanoi</name>
    <dbReference type="NCBI Taxonomy" id="90978"/>
    <lineage>
        <taxon>Eukaryota</taxon>
        <taxon>Fungi</taxon>
        <taxon>Dikarya</taxon>
        <taxon>Ascomycota</taxon>
        <taxon>Pezizomycotina</taxon>
        <taxon>Dothideomycetes</taxon>
        <taxon>Pleosporomycetidae</taxon>
        <taxon>Pleosporales</taxon>
        <taxon>Pleosporineae</taxon>
        <taxon>Pleosporaceae</taxon>
        <taxon>Curvularia</taxon>
    </lineage>
</organism>
<dbReference type="InterPro" id="IPR013087">
    <property type="entry name" value="Znf_C2H2_type"/>
</dbReference>
<reference evidence="4" key="1">
    <citation type="submission" date="2019-04" db="EMBL/GenBank/DDBJ databases">
        <title>Sequencing of skin fungus with MAO and IRED activity.</title>
        <authorList>
            <person name="Marsaioli A.J."/>
            <person name="Bonatto J.M.C."/>
            <person name="Reis Junior O."/>
        </authorList>
    </citation>
    <scope>NUCLEOTIDE SEQUENCE</scope>
    <source>
        <strain evidence="4">30M1</strain>
    </source>
</reference>
<dbReference type="GO" id="GO:0008270">
    <property type="term" value="F:zinc ion binding"/>
    <property type="evidence" value="ECO:0007669"/>
    <property type="project" value="UniProtKB-KW"/>
</dbReference>
<dbReference type="OrthoDB" id="3691375at2759"/>
<keyword evidence="1" id="KW-0862">Zinc</keyword>
<name>A0A9P4T836_CURKU</name>
<proteinExistence type="predicted"/>
<protein>
    <recommendedName>
        <fullName evidence="3">C2H2-type domain-containing protein</fullName>
    </recommendedName>
</protein>
<evidence type="ECO:0000313" key="4">
    <source>
        <dbReference type="EMBL" id="KAF2996929.1"/>
    </source>
</evidence>
<feature type="domain" description="C2H2-type" evidence="3">
    <location>
        <begin position="157"/>
        <end position="182"/>
    </location>
</feature>
<keyword evidence="5" id="KW-1185">Reference proteome</keyword>
<comment type="caution">
    <text evidence="4">The sequence shown here is derived from an EMBL/GenBank/DDBJ whole genome shotgun (WGS) entry which is preliminary data.</text>
</comment>
<feature type="region of interest" description="Disordered" evidence="2">
    <location>
        <begin position="188"/>
        <end position="213"/>
    </location>
</feature>
<dbReference type="Proteomes" id="UP000801428">
    <property type="component" value="Unassembled WGS sequence"/>
</dbReference>
<accession>A0A9P4T836</accession>
<evidence type="ECO:0000256" key="1">
    <source>
        <dbReference type="PROSITE-ProRule" id="PRU00042"/>
    </source>
</evidence>
<evidence type="ECO:0000259" key="3">
    <source>
        <dbReference type="PROSITE" id="PS50157"/>
    </source>
</evidence>
<dbReference type="AlphaFoldDB" id="A0A9P4T836"/>